<dbReference type="CDD" id="cd24008">
    <property type="entry name" value="ASKHA_NBD_GLK"/>
    <property type="match status" value="1"/>
</dbReference>
<dbReference type="GO" id="GO:0005536">
    <property type="term" value="F:D-glucose binding"/>
    <property type="evidence" value="ECO:0007669"/>
    <property type="project" value="InterPro"/>
</dbReference>
<evidence type="ECO:0000256" key="3">
    <source>
        <dbReference type="HAMAP-Rule" id="MF_00524"/>
    </source>
</evidence>
<evidence type="ECO:0000313" key="5">
    <source>
        <dbReference type="EMBL" id="PJJ75865.1"/>
    </source>
</evidence>
<gene>
    <name evidence="3" type="primary">glk</name>
    <name evidence="5" type="ORF">BXY57_1459</name>
</gene>
<evidence type="ECO:0000313" key="6">
    <source>
        <dbReference type="Proteomes" id="UP000230000"/>
    </source>
</evidence>
<proteinExistence type="inferred from homology"/>
<keyword evidence="3" id="KW-0547">Nucleotide-binding</keyword>
<dbReference type="InterPro" id="IPR003836">
    <property type="entry name" value="Glucokinase"/>
</dbReference>
<comment type="caution">
    <text evidence="5">The sequence shown here is derived from an EMBL/GenBank/DDBJ whole genome shotgun (WGS) entry which is preliminary data.</text>
</comment>
<dbReference type="AlphaFoldDB" id="A0A2M9CVE8"/>
<keyword evidence="2 3" id="KW-0418">Kinase</keyword>
<keyword evidence="1 3" id="KW-0808">Transferase</keyword>
<organism evidence="5 6">
    <name type="scientific">Thermoflavifilum aggregans</name>
    <dbReference type="NCBI Taxonomy" id="454188"/>
    <lineage>
        <taxon>Bacteria</taxon>
        <taxon>Pseudomonadati</taxon>
        <taxon>Bacteroidota</taxon>
        <taxon>Chitinophagia</taxon>
        <taxon>Chitinophagales</taxon>
        <taxon>Chitinophagaceae</taxon>
        <taxon>Thermoflavifilum</taxon>
    </lineage>
</organism>
<keyword evidence="3" id="KW-0963">Cytoplasm</keyword>
<dbReference type="EMBL" id="PGFG01000001">
    <property type="protein sequence ID" value="PJJ75865.1"/>
    <property type="molecule type" value="Genomic_DNA"/>
</dbReference>
<dbReference type="SUPFAM" id="SSF53067">
    <property type="entry name" value="Actin-like ATPase domain"/>
    <property type="match status" value="1"/>
</dbReference>
<dbReference type="RefSeq" id="WP_100314418.1">
    <property type="nucleotide sequence ID" value="NZ_PGFG01000001.1"/>
</dbReference>
<feature type="binding site" evidence="3">
    <location>
        <begin position="37"/>
        <end position="42"/>
    </location>
    <ligand>
        <name>ATP</name>
        <dbReference type="ChEBI" id="CHEBI:30616"/>
    </ligand>
</feature>
<dbReference type="GO" id="GO:0005737">
    <property type="term" value="C:cytoplasm"/>
    <property type="evidence" value="ECO:0007669"/>
    <property type="project" value="UniProtKB-SubCell"/>
</dbReference>
<keyword evidence="6" id="KW-1185">Reference proteome</keyword>
<keyword evidence="3" id="KW-0067">ATP-binding</keyword>
<dbReference type="GO" id="GO:0006096">
    <property type="term" value="P:glycolytic process"/>
    <property type="evidence" value="ECO:0007669"/>
    <property type="project" value="UniProtKB-UniRule"/>
</dbReference>
<reference evidence="5 6" key="1">
    <citation type="submission" date="2017-11" db="EMBL/GenBank/DDBJ databases">
        <title>Genomic Encyclopedia of Archaeal and Bacterial Type Strains, Phase II (KMG-II): From Individual Species to Whole Genera.</title>
        <authorList>
            <person name="Goeker M."/>
        </authorList>
    </citation>
    <scope>NUCLEOTIDE SEQUENCE [LARGE SCALE GENOMIC DNA]</scope>
    <source>
        <strain evidence="5 6">DSM 27268</strain>
    </source>
</reference>
<sequence length="368" mass="40636">MADNHSEIQTWIPLYLPGLNRNSSTGGANQTCCILAADVGGTKTNLALFEIQGNHQPVSLVEASYHSRDYDSFSLIVKDFLETRTNRKPVRLCAGVAGPVIDGRVEVTNLPWKIDQRLVSKVVGIDDVIFINDLQATAYGLAALNAKQVHVIRNANEMTPGNIAVIAPGTGLGEAGLYYDGKYYHPFATEGGHCDFAPRTELDIALLQYLQKKVEVVSWEHVVSGMGILHIYQFLRDTHRYEEPAALQNQLEQASDKAALISEAATRNEFAICRETMRLFVRYLAHEAANLVLKLKATGGLYLGGGIPPKIIDLLIEERFCTHYLHCDRMQELVEKVPIYVVLNDKTALLGAAYYAAFGPHAVSQKPE</sequence>
<name>A0A2M9CVE8_9BACT</name>
<protein>
    <recommendedName>
        <fullName evidence="3">Glucokinase</fullName>
        <ecNumber evidence="3">2.7.1.2</ecNumber>
    </recommendedName>
    <alternativeName>
        <fullName evidence="3">Glucose kinase</fullName>
    </alternativeName>
</protein>
<dbReference type="Gene3D" id="3.30.420.40">
    <property type="match status" value="1"/>
</dbReference>
<dbReference type="Pfam" id="PF02685">
    <property type="entry name" value="Glucokinase"/>
    <property type="match status" value="1"/>
</dbReference>
<dbReference type="EC" id="2.7.1.2" evidence="3"/>
<evidence type="ECO:0000256" key="1">
    <source>
        <dbReference type="ARBA" id="ARBA00022679"/>
    </source>
</evidence>
<comment type="subcellular location">
    <subcellularLocation>
        <location evidence="3">Cytoplasm</location>
    </subcellularLocation>
</comment>
<evidence type="ECO:0000256" key="4">
    <source>
        <dbReference type="RuleBase" id="RU004046"/>
    </source>
</evidence>
<dbReference type="PANTHER" id="PTHR47363:SF1">
    <property type="entry name" value="GLUCOKINASE"/>
    <property type="match status" value="1"/>
</dbReference>
<comment type="similarity">
    <text evidence="3 4">Belongs to the bacterial glucokinase family.</text>
</comment>
<dbReference type="HAMAP" id="MF_00524">
    <property type="entry name" value="Glucokinase"/>
    <property type="match status" value="1"/>
</dbReference>
<accession>A0A2M9CVE8</accession>
<comment type="catalytic activity">
    <reaction evidence="3">
        <text>D-glucose + ATP = D-glucose 6-phosphate + ADP + H(+)</text>
        <dbReference type="Rhea" id="RHEA:17825"/>
        <dbReference type="ChEBI" id="CHEBI:4167"/>
        <dbReference type="ChEBI" id="CHEBI:15378"/>
        <dbReference type="ChEBI" id="CHEBI:30616"/>
        <dbReference type="ChEBI" id="CHEBI:61548"/>
        <dbReference type="ChEBI" id="CHEBI:456216"/>
        <dbReference type="EC" id="2.7.1.2"/>
    </reaction>
</comment>
<dbReference type="GO" id="GO:0004340">
    <property type="term" value="F:glucokinase activity"/>
    <property type="evidence" value="ECO:0007669"/>
    <property type="project" value="UniProtKB-UniRule"/>
</dbReference>
<keyword evidence="3" id="KW-0324">Glycolysis</keyword>
<dbReference type="InterPro" id="IPR043129">
    <property type="entry name" value="ATPase_NBD"/>
</dbReference>
<dbReference type="NCBIfam" id="TIGR00749">
    <property type="entry name" value="glk"/>
    <property type="match status" value="1"/>
</dbReference>
<evidence type="ECO:0000256" key="2">
    <source>
        <dbReference type="ARBA" id="ARBA00022777"/>
    </source>
</evidence>
<dbReference type="PANTHER" id="PTHR47363">
    <property type="entry name" value="GLUCOKINASE"/>
    <property type="match status" value="1"/>
</dbReference>
<dbReference type="Gene3D" id="3.40.367.20">
    <property type="match status" value="1"/>
</dbReference>
<dbReference type="GO" id="GO:0005524">
    <property type="term" value="F:ATP binding"/>
    <property type="evidence" value="ECO:0007669"/>
    <property type="project" value="UniProtKB-UniRule"/>
</dbReference>
<dbReference type="Proteomes" id="UP000230000">
    <property type="component" value="Unassembled WGS sequence"/>
</dbReference>
<dbReference type="OrthoDB" id="9800595at2"/>